<dbReference type="InterPro" id="IPR050739">
    <property type="entry name" value="MFP"/>
</dbReference>
<keyword evidence="4 5" id="KW-0472">Membrane</keyword>
<dbReference type="Gene3D" id="2.40.30.170">
    <property type="match status" value="1"/>
</dbReference>
<proteinExistence type="predicted"/>
<keyword evidence="2 5" id="KW-0812">Transmembrane</keyword>
<accession>A0A553E942</accession>
<name>A0A553E942_9FLAO</name>
<evidence type="ECO:0000256" key="5">
    <source>
        <dbReference type="SAM" id="Phobius"/>
    </source>
</evidence>
<keyword evidence="7" id="KW-1185">Reference proteome</keyword>
<organism evidence="6 7">
    <name type="scientific">Flavobacterium restrictum</name>
    <dbReference type="NCBI Taxonomy" id="2594428"/>
    <lineage>
        <taxon>Bacteria</taxon>
        <taxon>Pseudomonadati</taxon>
        <taxon>Bacteroidota</taxon>
        <taxon>Flavobacteriia</taxon>
        <taxon>Flavobacteriales</taxon>
        <taxon>Flavobacteriaceae</taxon>
        <taxon>Flavobacterium</taxon>
    </lineage>
</organism>
<dbReference type="GO" id="GO:0016020">
    <property type="term" value="C:membrane"/>
    <property type="evidence" value="ECO:0007669"/>
    <property type="project" value="UniProtKB-SubCell"/>
</dbReference>
<evidence type="ECO:0000256" key="2">
    <source>
        <dbReference type="ARBA" id="ARBA00022692"/>
    </source>
</evidence>
<comment type="subcellular location">
    <subcellularLocation>
        <location evidence="1">Membrane</location>
        <topology evidence="1">Single-pass membrane protein</topology>
    </subcellularLocation>
</comment>
<dbReference type="PANTHER" id="PTHR30386:SF26">
    <property type="entry name" value="TRANSPORT PROTEIN COMB"/>
    <property type="match status" value="1"/>
</dbReference>
<evidence type="ECO:0000256" key="3">
    <source>
        <dbReference type="ARBA" id="ARBA00022989"/>
    </source>
</evidence>
<keyword evidence="3 5" id="KW-1133">Transmembrane helix</keyword>
<dbReference type="EMBL" id="VJZT01000003">
    <property type="protein sequence ID" value="TRX41431.1"/>
    <property type="molecule type" value="Genomic_DNA"/>
</dbReference>
<sequence>MPVNNEIELRSEEVQEILTRVPHWMIRWGSVVVLLIVISVFFVSWLVKYPDLITTQIVITTTIPPEKLTAKVSGRIEVILVKDRAFVTTNTPLAVIENASNYSTVFLLKSIVDTITIEKTKFPFEQLKAAQLGDIESFYAVFEKESIADELNTKLQPYQVEGTAQSYEGIQLKERLSLLESQKSLNQNELILQKSDLDRYESLYKKGIVATQEIEKQQLIYLQSQRNYKSVLSTISQLKSSLNELSRSSKTTQINENKEHVNLQSNRIQAFYQLKKAIKDWELNYVLRSSIDGKISFLQLWSANQTVNAGDNVFAIIPTNQSDYIGKVKAPAQNAGKIKVGQAVNIRLANYPDREFGIVKGVVSAISLTPDKDGNLLLNISLPNGLQTSYKKQIIFQQEMSGTAAIVTEDLRLIERLLYQFRDVFKR</sequence>
<dbReference type="Proteomes" id="UP000316371">
    <property type="component" value="Unassembled WGS sequence"/>
</dbReference>
<evidence type="ECO:0000256" key="1">
    <source>
        <dbReference type="ARBA" id="ARBA00004167"/>
    </source>
</evidence>
<dbReference type="AlphaFoldDB" id="A0A553E942"/>
<gene>
    <name evidence="6" type="ORF">FNW21_04855</name>
</gene>
<evidence type="ECO:0000256" key="4">
    <source>
        <dbReference type="ARBA" id="ARBA00023136"/>
    </source>
</evidence>
<comment type="caution">
    <text evidence="6">The sequence shown here is derived from an EMBL/GenBank/DDBJ whole genome shotgun (WGS) entry which is preliminary data.</text>
</comment>
<feature type="transmembrane region" description="Helical" evidence="5">
    <location>
        <begin position="28"/>
        <end position="47"/>
    </location>
</feature>
<evidence type="ECO:0000313" key="6">
    <source>
        <dbReference type="EMBL" id="TRX41431.1"/>
    </source>
</evidence>
<dbReference type="PANTHER" id="PTHR30386">
    <property type="entry name" value="MEMBRANE FUSION SUBUNIT OF EMRAB-TOLC MULTIDRUG EFFLUX PUMP"/>
    <property type="match status" value="1"/>
</dbReference>
<protein>
    <submittedName>
        <fullName evidence="6">HlyD family efflux transporter periplasmic adaptor subunit</fullName>
    </submittedName>
</protein>
<reference evidence="6 7" key="1">
    <citation type="submission" date="2019-07" db="EMBL/GenBank/DDBJ databases">
        <title>Novel species of Flavobacterium.</title>
        <authorList>
            <person name="Liu Q."/>
            <person name="Xin Y.-H."/>
        </authorList>
    </citation>
    <scope>NUCLEOTIDE SEQUENCE [LARGE SCALE GENOMIC DNA]</scope>
    <source>
        <strain evidence="6 7">LB1R34</strain>
    </source>
</reference>
<dbReference type="OrthoDB" id="7057889at2"/>
<dbReference type="PRINTS" id="PR01490">
    <property type="entry name" value="RTXTOXIND"/>
</dbReference>
<evidence type="ECO:0000313" key="7">
    <source>
        <dbReference type="Proteomes" id="UP000316371"/>
    </source>
</evidence>
<dbReference type="RefSeq" id="WP_144255618.1">
    <property type="nucleotide sequence ID" value="NZ_VJZT01000003.1"/>
</dbReference>